<dbReference type="AlphaFoldDB" id="A0A1F5ZGZ4"/>
<sequence length="125" mass="14587">MSFDHIPTLWDVLDDMGGIRAGLRERWKSFAVATRNLLFLNERIVRVTRASASWRTINRPEVPYYKNPLEEPVGCNVVRRQERSERRCYRGRLMGESPRQDPQLGMPTNSAVWREGQPMMRPAIS</sequence>
<reference evidence="2 3" key="1">
    <citation type="journal article" date="2016" name="Nat. Commun.">
        <title>Thousands of microbial genomes shed light on interconnected biogeochemical processes in an aquifer system.</title>
        <authorList>
            <person name="Anantharaman K."/>
            <person name="Brown C.T."/>
            <person name="Hug L.A."/>
            <person name="Sharon I."/>
            <person name="Castelle C.J."/>
            <person name="Probst A.J."/>
            <person name="Thomas B.C."/>
            <person name="Singh A."/>
            <person name="Wilkins M.J."/>
            <person name="Karaoz U."/>
            <person name="Brodie E.L."/>
            <person name="Williams K.H."/>
            <person name="Hubbard S.S."/>
            <person name="Banfield J.F."/>
        </authorList>
    </citation>
    <scope>NUCLEOTIDE SEQUENCE [LARGE SCALE GENOMIC DNA]</scope>
</reference>
<gene>
    <name evidence="2" type="ORF">A2Z00_01810</name>
</gene>
<proteinExistence type="predicted"/>
<organism evidence="2 3">
    <name type="scientific">Candidatus Gottesmanbacteria bacterium RBG_13_45_10</name>
    <dbReference type="NCBI Taxonomy" id="1798370"/>
    <lineage>
        <taxon>Bacteria</taxon>
        <taxon>Candidatus Gottesmaniibacteriota</taxon>
    </lineage>
</organism>
<name>A0A1F5ZGZ4_9BACT</name>
<protein>
    <submittedName>
        <fullName evidence="2">Uncharacterized protein</fullName>
    </submittedName>
</protein>
<accession>A0A1F5ZGZ4</accession>
<dbReference type="Proteomes" id="UP000177268">
    <property type="component" value="Unassembled WGS sequence"/>
</dbReference>
<feature type="region of interest" description="Disordered" evidence="1">
    <location>
        <begin position="89"/>
        <end position="110"/>
    </location>
</feature>
<evidence type="ECO:0000313" key="2">
    <source>
        <dbReference type="EMBL" id="OGG11786.1"/>
    </source>
</evidence>
<dbReference type="EMBL" id="MFIZ01000015">
    <property type="protein sequence ID" value="OGG11786.1"/>
    <property type="molecule type" value="Genomic_DNA"/>
</dbReference>
<evidence type="ECO:0000313" key="3">
    <source>
        <dbReference type="Proteomes" id="UP000177268"/>
    </source>
</evidence>
<evidence type="ECO:0000256" key="1">
    <source>
        <dbReference type="SAM" id="MobiDB-lite"/>
    </source>
</evidence>
<comment type="caution">
    <text evidence="2">The sequence shown here is derived from an EMBL/GenBank/DDBJ whole genome shotgun (WGS) entry which is preliminary data.</text>
</comment>